<feature type="compositionally biased region" description="Polar residues" evidence="1">
    <location>
        <begin position="113"/>
        <end position="127"/>
    </location>
</feature>
<organism evidence="2 3">
    <name type="scientific">Botryobasidium botryosum (strain FD-172 SS1)</name>
    <dbReference type="NCBI Taxonomy" id="930990"/>
    <lineage>
        <taxon>Eukaryota</taxon>
        <taxon>Fungi</taxon>
        <taxon>Dikarya</taxon>
        <taxon>Basidiomycota</taxon>
        <taxon>Agaricomycotina</taxon>
        <taxon>Agaricomycetes</taxon>
        <taxon>Cantharellales</taxon>
        <taxon>Botryobasidiaceae</taxon>
        <taxon>Botryobasidium</taxon>
    </lineage>
</organism>
<evidence type="ECO:0000256" key="1">
    <source>
        <dbReference type="SAM" id="MobiDB-lite"/>
    </source>
</evidence>
<protein>
    <submittedName>
        <fullName evidence="2">Uncharacterized protein</fullName>
    </submittedName>
</protein>
<feature type="region of interest" description="Disordered" evidence="1">
    <location>
        <begin position="60"/>
        <end position="85"/>
    </location>
</feature>
<dbReference type="InParanoid" id="A0A067MB71"/>
<feature type="compositionally biased region" description="Polar residues" evidence="1">
    <location>
        <begin position="143"/>
        <end position="160"/>
    </location>
</feature>
<name>A0A067MB71_BOTB1</name>
<proteinExistence type="predicted"/>
<feature type="region of interest" description="Disordered" evidence="1">
    <location>
        <begin position="1"/>
        <end position="24"/>
    </location>
</feature>
<dbReference type="AlphaFoldDB" id="A0A067MB71"/>
<dbReference type="Proteomes" id="UP000027195">
    <property type="component" value="Unassembled WGS sequence"/>
</dbReference>
<reference evidence="3" key="1">
    <citation type="journal article" date="2014" name="Proc. Natl. Acad. Sci. U.S.A.">
        <title>Extensive sampling of basidiomycete genomes demonstrates inadequacy of the white-rot/brown-rot paradigm for wood decay fungi.</title>
        <authorList>
            <person name="Riley R."/>
            <person name="Salamov A.A."/>
            <person name="Brown D.W."/>
            <person name="Nagy L.G."/>
            <person name="Floudas D."/>
            <person name="Held B.W."/>
            <person name="Levasseur A."/>
            <person name="Lombard V."/>
            <person name="Morin E."/>
            <person name="Otillar R."/>
            <person name="Lindquist E.A."/>
            <person name="Sun H."/>
            <person name="LaButti K.M."/>
            <person name="Schmutz J."/>
            <person name="Jabbour D."/>
            <person name="Luo H."/>
            <person name="Baker S.E."/>
            <person name="Pisabarro A.G."/>
            <person name="Walton J.D."/>
            <person name="Blanchette R.A."/>
            <person name="Henrissat B."/>
            <person name="Martin F."/>
            <person name="Cullen D."/>
            <person name="Hibbett D.S."/>
            <person name="Grigoriev I.V."/>
        </authorList>
    </citation>
    <scope>NUCLEOTIDE SEQUENCE [LARGE SCALE GENOMIC DNA]</scope>
    <source>
        <strain evidence="3">FD-172 SS1</strain>
    </source>
</reference>
<feature type="region of interest" description="Disordered" evidence="1">
    <location>
        <begin position="102"/>
        <end position="223"/>
    </location>
</feature>
<sequence>MLLAASTRSASQVPSRYLPQDHIRDNSPFTLEPLDADPFSTRPWQHSMLNALADTLTQPPGIQSSVPSDNARRLIPGQAPNVPSTYRDQDLAAARTRPEHLQGWGFAGPAQGTPASSRASFQDSSALGNRPAFPSPRAPPAQTGLQPNNFAPNNKQTTPALPNDVDAGSSNFPRSLDTYRATPAPEKDVAGSSSGFPGSFHPSIFSNKPSANPEPSSRQGALDELVEIDPSNFFTVNGRWYQRPAM</sequence>
<gene>
    <name evidence="2" type="ORF">BOTBODRAFT_37669</name>
</gene>
<evidence type="ECO:0000313" key="2">
    <source>
        <dbReference type="EMBL" id="KDQ08811.1"/>
    </source>
</evidence>
<accession>A0A067MB71</accession>
<feature type="compositionally biased region" description="Polar residues" evidence="1">
    <location>
        <begin position="207"/>
        <end position="219"/>
    </location>
</feature>
<evidence type="ECO:0000313" key="3">
    <source>
        <dbReference type="Proteomes" id="UP000027195"/>
    </source>
</evidence>
<dbReference type="HOGENOM" id="CLU_1128908_0_0_1"/>
<feature type="compositionally biased region" description="Low complexity" evidence="1">
    <location>
        <begin position="191"/>
        <end position="206"/>
    </location>
</feature>
<dbReference type="EMBL" id="KL198086">
    <property type="protein sequence ID" value="KDQ08811.1"/>
    <property type="molecule type" value="Genomic_DNA"/>
</dbReference>
<feature type="compositionally biased region" description="Polar residues" evidence="1">
    <location>
        <begin position="1"/>
        <end position="14"/>
    </location>
</feature>
<keyword evidence="3" id="KW-1185">Reference proteome</keyword>